<dbReference type="EMBL" id="JAATIP010000046">
    <property type="protein sequence ID" value="KAF4385004.1"/>
    <property type="molecule type" value="Genomic_DNA"/>
</dbReference>
<evidence type="ECO:0000256" key="4">
    <source>
        <dbReference type="ARBA" id="ARBA00022989"/>
    </source>
</evidence>
<dbReference type="Pfam" id="PF01694">
    <property type="entry name" value="Rhomboid"/>
    <property type="match status" value="1"/>
</dbReference>
<accession>A0A7J6GQ01</accession>
<evidence type="ECO:0000313" key="7">
    <source>
        <dbReference type="EMBL" id="KAF4385004.1"/>
    </source>
</evidence>
<dbReference type="SUPFAM" id="SSF144091">
    <property type="entry name" value="Rhomboid-like"/>
    <property type="match status" value="1"/>
</dbReference>
<dbReference type="InterPro" id="IPR050925">
    <property type="entry name" value="Rhomboid_protease_S54"/>
</dbReference>
<evidence type="ECO:0000256" key="3">
    <source>
        <dbReference type="ARBA" id="ARBA00022692"/>
    </source>
</evidence>
<evidence type="ECO:0000256" key="5">
    <source>
        <dbReference type="ARBA" id="ARBA00023136"/>
    </source>
</evidence>
<organism evidence="7 8">
    <name type="scientific">Cannabis sativa</name>
    <name type="common">Hemp</name>
    <name type="synonym">Marijuana</name>
    <dbReference type="NCBI Taxonomy" id="3483"/>
    <lineage>
        <taxon>Eukaryota</taxon>
        <taxon>Viridiplantae</taxon>
        <taxon>Streptophyta</taxon>
        <taxon>Embryophyta</taxon>
        <taxon>Tracheophyta</taxon>
        <taxon>Spermatophyta</taxon>
        <taxon>Magnoliopsida</taxon>
        <taxon>eudicotyledons</taxon>
        <taxon>Gunneridae</taxon>
        <taxon>Pentapetalae</taxon>
        <taxon>rosids</taxon>
        <taxon>fabids</taxon>
        <taxon>Rosales</taxon>
        <taxon>Cannabaceae</taxon>
        <taxon>Cannabis</taxon>
    </lineage>
</organism>
<dbReference type="Gene3D" id="1.20.1540.10">
    <property type="entry name" value="Rhomboid-like"/>
    <property type="match status" value="1"/>
</dbReference>
<evidence type="ECO:0000256" key="1">
    <source>
        <dbReference type="ARBA" id="ARBA00004141"/>
    </source>
</evidence>
<dbReference type="InterPro" id="IPR022764">
    <property type="entry name" value="Peptidase_S54_rhomboid_dom"/>
</dbReference>
<comment type="subcellular location">
    <subcellularLocation>
        <location evidence="1">Membrane</location>
        <topology evidence="1">Multi-pass membrane protein</topology>
    </subcellularLocation>
</comment>
<dbReference type="GO" id="GO:0004252">
    <property type="term" value="F:serine-type endopeptidase activity"/>
    <property type="evidence" value="ECO:0007669"/>
    <property type="project" value="InterPro"/>
</dbReference>
<keyword evidence="4" id="KW-1133">Transmembrane helix</keyword>
<dbReference type="PANTHER" id="PTHR43731:SF26">
    <property type="entry name" value="RHOMBOID-LIKE PROTEIN 10, CHLOROPLASTIC"/>
    <property type="match status" value="1"/>
</dbReference>
<reference evidence="7 8" key="1">
    <citation type="journal article" date="2020" name="bioRxiv">
        <title>Sequence and annotation of 42 cannabis genomes reveals extensive copy number variation in cannabinoid synthesis and pathogen resistance genes.</title>
        <authorList>
            <person name="Mckernan K.J."/>
            <person name="Helbert Y."/>
            <person name="Kane L.T."/>
            <person name="Ebling H."/>
            <person name="Zhang L."/>
            <person name="Liu B."/>
            <person name="Eaton Z."/>
            <person name="Mclaughlin S."/>
            <person name="Kingan S."/>
            <person name="Baybayan P."/>
            <person name="Concepcion G."/>
            <person name="Jordan M."/>
            <person name="Riva A."/>
            <person name="Barbazuk W."/>
            <person name="Harkins T."/>
        </authorList>
    </citation>
    <scope>NUCLEOTIDE SEQUENCE [LARGE SCALE GENOMIC DNA]</scope>
    <source>
        <strain evidence="8">cv. Jamaican Lion 4</strain>
        <tissue evidence="7">Leaf</tissue>
    </source>
</reference>
<dbReference type="GO" id="GO:0031969">
    <property type="term" value="C:chloroplast membrane"/>
    <property type="evidence" value="ECO:0007669"/>
    <property type="project" value="TreeGrafter"/>
</dbReference>
<name>A0A7J6GQ01_CANSA</name>
<evidence type="ECO:0000313" key="8">
    <source>
        <dbReference type="Proteomes" id="UP000525078"/>
    </source>
</evidence>
<evidence type="ECO:0000259" key="6">
    <source>
        <dbReference type="Pfam" id="PF01694"/>
    </source>
</evidence>
<dbReference type="InterPro" id="IPR035952">
    <property type="entry name" value="Rhomboid-like_sf"/>
</dbReference>
<sequence length="327" mass="35173">MKLTIMIRSGSWPLPQPFGFGSPASELGSTPMNVLTTTASSLRLGHLIHHAVKPLLRSYFQKLGRLSHGPRLGVSLVSASWARIFLFGEEENGKELRKQGISFSDSKSNTSSPSPFEDRGLTNVLLALNVAIYIAQIASNGRLISWGAKVNNLIEEGQLWRLVTSAFLHANVGHLLVNCYSLNSVGPSVEKISGPGRFLAIYFASAISSSAMSCMFSSDPAVGASGAIFGLIKVGSVAVFVMRHRGQVGGGRRQLQHIVNVIALNMVIGLVSQGIDNWGHLGGLLGGAAASWLVGPVWDYDTRPTDGRRILVDRAPIFNLINWKSRS</sequence>
<dbReference type="FunFam" id="1.20.1540.10:FF:000015">
    <property type="entry name" value="RHOMBOID-like protein 10 chloroplastic"/>
    <property type="match status" value="1"/>
</dbReference>
<comment type="caution">
    <text evidence="7">The sequence shown here is derived from an EMBL/GenBank/DDBJ whole genome shotgun (WGS) entry which is preliminary data.</text>
</comment>
<feature type="domain" description="Peptidase S54 rhomboid" evidence="6">
    <location>
        <begin position="157"/>
        <end position="295"/>
    </location>
</feature>
<keyword evidence="5" id="KW-0472">Membrane</keyword>
<evidence type="ECO:0000256" key="2">
    <source>
        <dbReference type="ARBA" id="ARBA00009045"/>
    </source>
</evidence>
<protein>
    <recommendedName>
        <fullName evidence="6">Peptidase S54 rhomboid domain-containing protein</fullName>
    </recommendedName>
</protein>
<comment type="similarity">
    <text evidence="2">Belongs to the peptidase S54 family.</text>
</comment>
<dbReference type="AlphaFoldDB" id="A0A7J6GQ01"/>
<dbReference type="PANTHER" id="PTHR43731">
    <property type="entry name" value="RHOMBOID PROTEASE"/>
    <property type="match status" value="1"/>
</dbReference>
<proteinExistence type="inferred from homology"/>
<keyword evidence="3" id="KW-0812">Transmembrane</keyword>
<dbReference type="Proteomes" id="UP000525078">
    <property type="component" value="Unassembled WGS sequence"/>
</dbReference>
<gene>
    <name evidence="7" type="ORF">F8388_010602</name>
</gene>